<feature type="transmembrane region" description="Helical" evidence="2">
    <location>
        <begin position="179"/>
        <end position="196"/>
    </location>
</feature>
<name>A0A2G8SFE7_9APHY</name>
<sequence>MGFSPGGTLGGFFVGFTVSLFLTGMLVAQVGTFYRYHEPKPNAVTALIFVIFILENGHTVFMSIGAWDYMVSLHGNASQFHSPVVALGVLVYIATACNTFCRIIFAYSIYKLNGRRGLFPVIIVASTLIPFSPSGFDHICYFKTCFYVGTAAALTADILITASLVVVFARRGAGFGRHVLFVVSIYLCLILVYRTIKTTVPLLFYCLNTGVASSICVIGVLISYVISPTTFIWMSFYLVLGKVYTNSLLGFLNAREVIFVRGGANRQNMQQTTTAPLFTSIVTIDRSDTPDSQFYIDAAEDDPRGPAPVTTDRDR</sequence>
<gene>
    <name evidence="4" type="ORF">GSI_05202</name>
</gene>
<dbReference type="Proteomes" id="UP000230002">
    <property type="component" value="Unassembled WGS sequence"/>
</dbReference>
<feature type="transmembrane region" description="Helical" evidence="2">
    <location>
        <begin position="84"/>
        <end position="105"/>
    </location>
</feature>
<keyword evidence="5" id="KW-1185">Reference proteome</keyword>
<feature type="transmembrane region" description="Helical" evidence="2">
    <location>
        <begin position="12"/>
        <end position="34"/>
    </location>
</feature>
<feature type="transmembrane region" description="Helical" evidence="2">
    <location>
        <begin position="46"/>
        <end position="64"/>
    </location>
</feature>
<evidence type="ECO:0000256" key="2">
    <source>
        <dbReference type="SAM" id="Phobius"/>
    </source>
</evidence>
<feature type="domain" description="DUF6534" evidence="3">
    <location>
        <begin position="154"/>
        <end position="256"/>
    </location>
</feature>
<accession>A0A2G8SFE7</accession>
<feature type="region of interest" description="Disordered" evidence="1">
    <location>
        <begin position="293"/>
        <end position="315"/>
    </location>
</feature>
<feature type="transmembrane region" description="Helical" evidence="2">
    <location>
        <begin position="146"/>
        <end position="167"/>
    </location>
</feature>
<dbReference type="EMBL" id="AYKW01000010">
    <property type="protein sequence ID" value="PIL32499.1"/>
    <property type="molecule type" value="Genomic_DNA"/>
</dbReference>
<evidence type="ECO:0000259" key="3">
    <source>
        <dbReference type="Pfam" id="PF20152"/>
    </source>
</evidence>
<keyword evidence="2" id="KW-1133">Transmembrane helix</keyword>
<dbReference type="PANTHER" id="PTHR40465">
    <property type="entry name" value="CHROMOSOME 1, WHOLE GENOME SHOTGUN SEQUENCE"/>
    <property type="match status" value="1"/>
</dbReference>
<dbReference type="STRING" id="1077348.A0A2G8SFE7"/>
<keyword evidence="2" id="KW-0812">Transmembrane</keyword>
<evidence type="ECO:0000256" key="1">
    <source>
        <dbReference type="SAM" id="MobiDB-lite"/>
    </source>
</evidence>
<feature type="transmembrane region" description="Helical" evidence="2">
    <location>
        <begin position="117"/>
        <end position="134"/>
    </location>
</feature>
<keyword evidence="2" id="KW-0472">Membrane</keyword>
<organism evidence="4 5">
    <name type="scientific">Ganoderma sinense ZZ0214-1</name>
    <dbReference type="NCBI Taxonomy" id="1077348"/>
    <lineage>
        <taxon>Eukaryota</taxon>
        <taxon>Fungi</taxon>
        <taxon>Dikarya</taxon>
        <taxon>Basidiomycota</taxon>
        <taxon>Agaricomycotina</taxon>
        <taxon>Agaricomycetes</taxon>
        <taxon>Polyporales</taxon>
        <taxon>Polyporaceae</taxon>
        <taxon>Ganoderma</taxon>
    </lineage>
</organism>
<protein>
    <recommendedName>
        <fullName evidence="3">DUF6534 domain-containing protein</fullName>
    </recommendedName>
</protein>
<dbReference type="OrthoDB" id="2743659at2759"/>
<evidence type="ECO:0000313" key="4">
    <source>
        <dbReference type="EMBL" id="PIL32499.1"/>
    </source>
</evidence>
<dbReference type="InterPro" id="IPR045339">
    <property type="entry name" value="DUF6534"/>
</dbReference>
<dbReference type="AlphaFoldDB" id="A0A2G8SFE7"/>
<evidence type="ECO:0000313" key="5">
    <source>
        <dbReference type="Proteomes" id="UP000230002"/>
    </source>
</evidence>
<dbReference type="Pfam" id="PF20152">
    <property type="entry name" value="DUF6534"/>
    <property type="match status" value="1"/>
</dbReference>
<proteinExistence type="predicted"/>
<dbReference type="PANTHER" id="PTHR40465:SF1">
    <property type="entry name" value="DUF6534 DOMAIN-CONTAINING PROTEIN"/>
    <property type="match status" value="1"/>
</dbReference>
<comment type="caution">
    <text evidence="4">The sequence shown here is derived from an EMBL/GenBank/DDBJ whole genome shotgun (WGS) entry which is preliminary data.</text>
</comment>
<reference evidence="4 5" key="1">
    <citation type="journal article" date="2015" name="Sci. Rep.">
        <title>Chromosome-level genome map provides insights into diverse defense mechanisms in the medicinal fungus Ganoderma sinense.</title>
        <authorList>
            <person name="Zhu Y."/>
            <person name="Xu J."/>
            <person name="Sun C."/>
            <person name="Zhou S."/>
            <person name="Xu H."/>
            <person name="Nelson D.R."/>
            <person name="Qian J."/>
            <person name="Song J."/>
            <person name="Luo H."/>
            <person name="Xiang L."/>
            <person name="Li Y."/>
            <person name="Xu Z."/>
            <person name="Ji A."/>
            <person name="Wang L."/>
            <person name="Lu S."/>
            <person name="Hayward A."/>
            <person name="Sun W."/>
            <person name="Li X."/>
            <person name="Schwartz D.C."/>
            <person name="Wang Y."/>
            <person name="Chen S."/>
        </authorList>
    </citation>
    <scope>NUCLEOTIDE SEQUENCE [LARGE SCALE GENOMIC DNA]</scope>
    <source>
        <strain evidence="4 5">ZZ0214-1</strain>
    </source>
</reference>